<dbReference type="AlphaFoldDB" id="S9WAW9"/>
<evidence type="ECO:0000313" key="3">
    <source>
        <dbReference type="Proteomes" id="UP000015354"/>
    </source>
</evidence>
<gene>
    <name evidence="2" type="ORF">STCU_02491</name>
</gene>
<organism evidence="2 3">
    <name type="scientific">Strigomonas culicis</name>
    <dbReference type="NCBI Taxonomy" id="28005"/>
    <lineage>
        <taxon>Eukaryota</taxon>
        <taxon>Discoba</taxon>
        <taxon>Euglenozoa</taxon>
        <taxon>Kinetoplastea</taxon>
        <taxon>Metakinetoplastina</taxon>
        <taxon>Trypanosomatida</taxon>
        <taxon>Trypanosomatidae</taxon>
        <taxon>Strigomonadinae</taxon>
        <taxon>Strigomonas</taxon>
    </lineage>
</organism>
<feature type="compositionally biased region" description="Basic and acidic residues" evidence="1">
    <location>
        <begin position="81"/>
        <end position="93"/>
    </location>
</feature>
<accession>S9WAW9</accession>
<name>S9WAW9_9TRYP</name>
<reference evidence="2 3" key="1">
    <citation type="journal article" date="2013" name="PLoS ONE">
        <title>Predicting the Proteins of Angomonas deanei, Strigomonas culicis and Their Respective Endosymbionts Reveals New Aspects of the Trypanosomatidae Family.</title>
        <authorList>
            <person name="Motta M.C."/>
            <person name="Martins A.C."/>
            <person name="de Souza S.S."/>
            <person name="Catta-Preta C.M."/>
            <person name="Silva R."/>
            <person name="Klein C.C."/>
            <person name="de Almeida L.G."/>
            <person name="de Lima Cunha O."/>
            <person name="Ciapina L.P."/>
            <person name="Brocchi M."/>
            <person name="Colabardini A.C."/>
            <person name="de Araujo Lima B."/>
            <person name="Machado C.R."/>
            <person name="de Almeida Soares C.M."/>
            <person name="Probst C.M."/>
            <person name="de Menezes C.B."/>
            <person name="Thompson C.E."/>
            <person name="Bartholomeu D.C."/>
            <person name="Gradia D.F."/>
            <person name="Pavoni D.P."/>
            <person name="Grisard E.C."/>
            <person name="Fantinatti-Garboggini F."/>
            <person name="Marchini F.K."/>
            <person name="Rodrigues-Luiz G.F."/>
            <person name="Wagner G."/>
            <person name="Goldman G.H."/>
            <person name="Fietto J.L."/>
            <person name="Elias M.C."/>
            <person name="Goldman M.H."/>
            <person name="Sagot M.F."/>
            <person name="Pereira M."/>
            <person name="Stoco P.H."/>
            <person name="de Mendonca-Neto R.P."/>
            <person name="Teixeira S.M."/>
            <person name="Maciel T.E."/>
            <person name="de Oliveira Mendes T.A."/>
            <person name="Urmenyi T.P."/>
            <person name="de Souza W."/>
            <person name="Schenkman S."/>
            <person name="de Vasconcelos A.T."/>
        </authorList>
    </citation>
    <scope>NUCLEOTIDE SEQUENCE [LARGE SCALE GENOMIC DNA]</scope>
</reference>
<feature type="region of interest" description="Disordered" evidence="1">
    <location>
        <begin position="37"/>
        <end position="100"/>
    </location>
</feature>
<evidence type="ECO:0000313" key="2">
    <source>
        <dbReference type="EMBL" id="EPY33095.1"/>
    </source>
</evidence>
<comment type="caution">
    <text evidence="2">The sequence shown here is derived from an EMBL/GenBank/DDBJ whole genome shotgun (WGS) entry which is preliminary data.</text>
</comment>
<keyword evidence="3" id="KW-1185">Reference proteome</keyword>
<sequence length="144" mass="15245">MFSLGLYSIVSSSSSCSHLERNERNLRPPLCADADVPPAHAQPRHLVGGDAGDAREARQPVYQGGVYARQRPPCDAAAAGRGREREPVRDPPESPHGALCLGGERARLLRAAADTHDAARRRNGAHGGDGESGQDGHVRADAVQ</sequence>
<dbReference type="Proteomes" id="UP000015354">
    <property type="component" value="Unassembled WGS sequence"/>
</dbReference>
<evidence type="ECO:0000256" key="1">
    <source>
        <dbReference type="SAM" id="MobiDB-lite"/>
    </source>
</evidence>
<feature type="compositionally biased region" description="Basic and acidic residues" evidence="1">
    <location>
        <begin position="134"/>
        <end position="144"/>
    </location>
</feature>
<proteinExistence type="predicted"/>
<feature type="region of interest" description="Disordered" evidence="1">
    <location>
        <begin position="112"/>
        <end position="144"/>
    </location>
</feature>
<dbReference type="EMBL" id="ATMH01002491">
    <property type="protein sequence ID" value="EPY33095.1"/>
    <property type="molecule type" value="Genomic_DNA"/>
</dbReference>
<protein>
    <submittedName>
        <fullName evidence="2">Uncharacterized protein</fullName>
    </submittedName>
</protein>